<dbReference type="InterPro" id="IPR010497">
    <property type="entry name" value="Epoxide_hydro_N"/>
</dbReference>
<dbReference type="Proteomes" id="UP001147747">
    <property type="component" value="Unassembled WGS sequence"/>
</dbReference>
<keyword evidence="3" id="KW-0378">Hydrolase</keyword>
<dbReference type="Pfam" id="PF06441">
    <property type="entry name" value="EHN"/>
    <property type="match status" value="1"/>
</dbReference>
<dbReference type="Gene3D" id="3.40.50.1820">
    <property type="entry name" value="alpha/beta hydrolase"/>
    <property type="match status" value="1"/>
</dbReference>
<feature type="chain" id="PRO_5040929146" description="Epoxide hydrolase N-terminal domain-containing protein" evidence="5">
    <location>
        <begin position="25"/>
        <end position="439"/>
    </location>
</feature>
<protein>
    <recommendedName>
        <fullName evidence="6">Epoxide hydrolase N-terminal domain-containing protein</fullName>
    </recommendedName>
</protein>
<feature type="signal peptide" evidence="5">
    <location>
        <begin position="1"/>
        <end position="24"/>
    </location>
</feature>
<evidence type="ECO:0000256" key="1">
    <source>
        <dbReference type="ARBA" id="ARBA00010088"/>
    </source>
</evidence>
<name>A0A9W9W5G3_9EURO</name>
<dbReference type="PANTHER" id="PTHR21661">
    <property type="entry name" value="EPOXIDE HYDROLASE 1-RELATED"/>
    <property type="match status" value="1"/>
</dbReference>
<dbReference type="GO" id="GO:0097176">
    <property type="term" value="P:epoxide metabolic process"/>
    <property type="evidence" value="ECO:0007669"/>
    <property type="project" value="TreeGrafter"/>
</dbReference>
<evidence type="ECO:0000256" key="4">
    <source>
        <dbReference type="PIRSR" id="PIRSR001112-1"/>
    </source>
</evidence>
<dbReference type="OrthoDB" id="4264868at2759"/>
<feature type="active site" description="Nucleophile" evidence="4">
    <location>
        <position position="217"/>
    </location>
</feature>
<dbReference type="InterPro" id="IPR016292">
    <property type="entry name" value="Epoxide_hydrolase"/>
</dbReference>
<dbReference type="SUPFAM" id="SSF53474">
    <property type="entry name" value="alpha/beta-Hydrolases"/>
    <property type="match status" value="1"/>
</dbReference>
<dbReference type="PROSITE" id="PS51257">
    <property type="entry name" value="PROKAR_LIPOPROTEIN"/>
    <property type="match status" value="1"/>
</dbReference>
<comment type="caution">
    <text evidence="7">The sequence shown here is derived from an EMBL/GenBank/DDBJ whole genome shotgun (WGS) entry which is preliminary data.</text>
</comment>
<feature type="active site" description="Proton donor" evidence="4">
    <location>
        <position position="343"/>
    </location>
</feature>
<dbReference type="PRINTS" id="PR00412">
    <property type="entry name" value="EPOXHYDRLASE"/>
</dbReference>
<dbReference type="RefSeq" id="XP_056491027.1">
    <property type="nucleotide sequence ID" value="XM_056628293.1"/>
</dbReference>
<dbReference type="GeneID" id="81367273"/>
<keyword evidence="2" id="KW-0058">Aromatic hydrocarbons catabolism</keyword>
<dbReference type="PANTHER" id="PTHR21661:SF35">
    <property type="entry name" value="EPOXIDE HYDROLASE"/>
    <property type="match status" value="1"/>
</dbReference>
<dbReference type="GO" id="GO:0017000">
    <property type="term" value="P:antibiotic biosynthetic process"/>
    <property type="evidence" value="ECO:0007669"/>
    <property type="project" value="UniProtKB-ARBA"/>
</dbReference>
<sequence>MKTTQILLPIIGLTSLILSSTASCQLLEFSGTFGDTVAPFQIDVNPDFIKKTTLKASLTRFTDDLQQPDFTDGPPRHNATTVRDFWVNEFDWFQVQENLNKKFKQFTTTVSAGNSFTHPIPLHFVHHRSPRPNAIPLLFLHGWPGSFLEVGEIIDGLTNPPNTSTPAFHVVAPSMPGFGFSPAPSVPGLGPIALADAYNDLMVNKLNYSKYCLQGGDLGGFLLHEQAARHPESVLSALSNFWVVQPNSTDLERFHAGLSTPDEDFVINKIMEFEHLGSGYRLIMQTKPLSLATGMTDSPIGLAMWIYSLMQEFVQFHVWTPMEIVTWTMMYWIQGPYSSFRYYKEHVTDHIFENGLAINTSSFPYVHQPVAISEFPADLWYRTPMDWAQRSGNVVRRTVHDRGSHFASIETPLVLIDDMRSFFGNATLSNTGAFNGGKL</sequence>
<dbReference type="AlphaFoldDB" id="A0A9W9W5G3"/>
<reference evidence="7" key="1">
    <citation type="submission" date="2022-12" db="EMBL/GenBank/DDBJ databases">
        <authorList>
            <person name="Petersen C."/>
        </authorList>
    </citation>
    <scope>NUCLEOTIDE SEQUENCE</scope>
    <source>
        <strain evidence="7">IBT 29677</strain>
    </source>
</reference>
<dbReference type="GO" id="GO:0072330">
    <property type="term" value="P:monocarboxylic acid biosynthetic process"/>
    <property type="evidence" value="ECO:0007669"/>
    <property type="project" value="UniProtKB-ARBA"/>
</dbReference>
<accession>A0A9W9W5G3</accession>
<evidence type="ECO:0000256" key="3">
    <source>
        <dbReference type="ARBA" id="ARBA00022801"/>
    </source>
</evidence>
<keyword evidence="8" id="KW-1185">Reference proteome</keyword>
<dbReference type="InterPro" id="IPR000639">
    <property type="entry name" value="Epox_hydrolase-like"/>
</dbReference>
<dbReference type="GO" id="GO:0004301">
    <property type="term" value="F:epoxide hydrolase activity"/>
    <property type="evidence" value="ECO:0007669"/>
    <property type="project" value="TreeGrafter"/>
</dbReference>
<evidence type="ECO:0000256" key="5">
    <source>
        <dbReference type="SAM" id="SignalP"/>
    </source>
</evidence>
<proteinExistence type="inferred from homology"/>
<dbReference type="PIRSF" id="PIRSF001112">
    <property type="entry name" value="Epoxide_hydrolase"/>
    <property type="match status" value="1"/>
</dbReference>
<comment type="similarity">
    <text evidence="1">Belongs to the peptidase S33 family.</text>
</comment>
<organism evidence="7 8">
    <name type="scientific">Penicillium cosmopolitanum</name>
    <dbReference type="NCBI Taxonomy" id="1131564"/>
    <lineage>
        <taxon>Eukaryota</taxon>
        <taxon>Fungi</taxon>
        <taxon>Dikarya</taxon>
        <taxon>Ascomycota</taxon>
        <taxon>Pezizomycotina</taxon>
        <taxon>Eurotiomycetes</taxon>
        <taxon>Eurotiomycetidae</taxon>
        <taxon>Eurotiales</taxon>
        <taxon>Aspergillaceae</taxon>
        <taxon>Penicillium</taxon>
    </lineage>
</organism>
<reference evidence="7" key="2">
    <citation type="journal article" date="2023" name="IMA Fungus">
        <title>Comparative genomic study of the Penicillium genus elucidates a diverse pangenome and 15 lateral gene transfer events.</title>
        <authorList>
            <person name="Petersen C."/>
            <person name="Sorensen T."/>
            <person name="Nielsen M.R."/>
            <person name="Sondergaard T.E."/>
            <person name="Sorensen J.L."/>
            <person name="Fitzpatrick D.A."/>
            <person name="Frisvad J.C."/>
            <person name="Nielsen K.L."/>
        </authorList>
    </citation>
    <scope>NUCLEOTIDE SEQUENCE</scope>
    <source>
        <strain evidence="7">IBT 29677</strain>
    </source>
</reference>
<evidence type="ECO:0000313" key="7">
    <source>
        <dbReference type="EMBL" id="KAJ5403785.1"/>
    </source>
</evidence>
<feature type="active site" description="Proton acceptor" evidence="4">
    <location>
        <position position="405"/>
    </location>
</feature>
<evidence type="ECO:0000259" key="6">
    <source>
        <dbReference type="Pfam" id="PF06441"/>
    </source>
</evidence>
<dbReference type="EMBL" id="JAPZBU010000005">
    <property type="protein sequence ID" value="KAJ5403785.1"/>
    <property type="molecule type" value="Genomic_DNA"/>
</dbReference>
<evidence type="ECO:0000313" key="8">
    <source>
        <dbReference type="Proteomes" id="UP001147747"/>
    </source>
</evidence>
<gene>
    <name evidence="7" type="ORF">N7509_003656</name>
</gene>
<feature type="domain" description="Epoxide hydrolase N-terminal" evidence="6">
    <location>
        <begin position="38"/>
        <end position="150"/>
    </location>
</feature>
<evidence type="ECO:0000256" key="2">
    <source>
        <dbReference type="ARBA" id="ARBA00022797"/>
    </source>
</evidence>
<dbReference type="InterPro" id="IPR029058">
    <property type="entry name" value="AB_hydrolase_fold"/>
</dbReference>
<keyword evidence="5" id="KW-0732">Signal</keyword>